<dbReference type="OrthoDB" id="10260387at2759"/>
<organism evidence="3 4">
    <name type="scientific">Triplophysa rosa</name>
    <name type="common">Cave loach</name>
    <dbReference type="NCBI Taxonomy" id="992332"/>
    <lineage>
        <taxon>Eukaryota</taxon>
        <taxon>Metazoa</taxon>
        <taxon>Chordata</taxon>
        <taxon>Craniata</taxon>
        <taxon>Vertebrata</taxon>
        <taxon>Euteleostomi</taxon>
        <taxon>Actinopterygii</taxon>
        <taxon>Neopterygii</taxon>
        <taxon>Teleostei</taxon>
        <taxon>Ostariophysi</taxon>
        <taxon>Cypriniformes</taxon>
        <taxon>Nemacheilidae</taxon>
        <taxon>Triplophysa</taxon>
    </lineage>
</organism>
<dbReference type="EMBL" id="JAFHDT010000008">
    <property type="protein sequence ID" value="KAI7806251.1"/>
    <property type="molecule type" value="Genomic_DNA"/>
</dbReference>
<keyword evidence="1" id="KW-0175">Coiled coil</keyword>
<keyword evidence="2" id="KW-0812">Transmembrane</keyword>
<keyword evidence="4" id="KW-1185">Reference proteome</keyword>
<evidence type="ECO:0000256" key="2">
    <source>
        <dbReference type="SAM" id="Phobius"/>
    </source>
</evidence>
<reference evidence="3" key="1">
    <citation type="submission" date="2021-02" db="EMBL/GenBank/DDBJ databases">
        <title>Comparative genomics reveals that relaxation of natural selection precedes convergent phenotypic evolution of cavefish.</title>
        <authorList>
            <person name="Peng Z."/>
        </authorList>
    </citation>
    <scope>NUCLEOTIDE SEQUENCE</scope>
    <source>
        <tissue evidence="3">Muscle</tissue>
    </source>
</reference>
<dbReference type="Proteomes" id="UP001059041">
    <property type="component" value="Linkage Group LG8"/>
</dbReference>
<evidence type="ECO:0000256" key="1">
    <source>
        <dbReference type="SAM" id="Coils"/>
    </source>
</evidence>
<feature type="transmembrane region" description="Helical" evidence="2">
    <location>
        <begin position="153"/>
        <end position="174"/>
    </location>
</feature>
<dbReference type="SUPFAM" id="SSF57997">
    <property type="entry name" value="Tropomyosin"/>
    <property type="match status" value="1"/>
</dbReference>
<gene>
    <name evidence="3" type="ORF">IRJ41_002752</name>
</gene>
<sequence length="338" mass="38269">MSQTCLSEVKDLRCIEAVGDLQEGIESIPIICMALLNTLVDQNTGKCFNYDQIRKHIEHAEQCLKSSEKKIKEKLGNLDESMECFLKDKECTEQEKKEKILAMDKLSKDKLCAEEILRQSKRALEQAKINLGSEKEALNKEEAIKNSCESLTIAGSVMLIIPILGWIAGPIMMYEGQCGRLDAINGIMTAEKEIKKAKSELREYEGKVSDYQSRTSEAQKEINKTKEDLKKIQEEIEGLKQDLVDAAEIQNTVRQAVHLLSVLSGRVTVLQMQTQRFILWEPVVNLIKEVMKTAINIAENQFLCSRGLPGLKNTLRENTERLLAICNSPNNSEHESYY</sequence>
<protein>
    <submittedName>
        <fullName evidence="3">Uncharacterized protein</fullName>
    </submittedName>
</protein>
<keyword evidence="2" id="KW-1133">Transmembrane helix</keyword>
<feature type="coiled-coil region" evidence="1">
    <location>
        <begin position="117"/>
        <end position="144"/>
    </location>
</feature>
<name>A0A9W7WQ51_TRIRA</name>
<accession>A0A9W7WQ51</accession>
<proteinExistence type="predicted"/>
<dbReference type="AlphaFoldDB" id="A0A9W7WQ51"/>
<keyword evidence="2" id="KW-0472">Membrane</keyword>
<evidence type="ECO:0000313" key="4">
    <source>
        <dbReference type="Proteomes" id="UP001059041"/>
    </source>
</evidence>
<comment type="caution">
    <text evidence="3">The sequence shown here is derived from an EMBL/GenBank/DDBJ whole genome shotgun (WGS) entry which is preliminary data.</text>
</comment>
<feature type="coiled-coil region" evidence="1">
    <location>
        <begin position="187"/>
        <end position="249"/>
    </location>
</feature>
<evidence type="ECO:0000313" key="3">
    <source>
        <dbReference type="EMBL" id="KAI7806251.1"/>
    </source>
</evidence>
<dbReference type="Gene3D" id="1.10.287.620">
    <property type="entry name" value="Helix Hairpins"/>
    <property type="match status" value="1"/>
</dbReference>